<comment type="caution">
    <text evidence="5">The sequence shown here is derived from an EMBL/GenBank/DDBJ whole genome shotgun (WGS) entry which is preliminary data.</text>
</comment>
<evidence type="ECO:0000256" key="4">
    <source>
        <dbReference type="ARBA" id="ARBA00023136"/>
    </source>
</evidence>
<dbReference type="InterPro" id="IPR006514">
    <property type="entry name" value="IRX15/GXM/AGM"/>
</dbReference>
<keyword evidence="2" id="KW-0812">Transmembrane</keyword>
<proteinExistence type="predicted"/>
<dbReference type="GO" id="GO:0000139">
    <property type="term" value="C:Golgi membrane"/>
    <property type="evidence" value="ECO:0007669"/>
    <property type="project" value="UniProtKB-SubCell"/>
</dbReference>
<dbReference type="Proteomes" id="UP001370490">
    <property type="component" value="Unassembled WGS sequence"/>
</dbReference>
<dbReference type="AlphaFoldDB" id="A0AAN8Z874"/>
<dbReference type="EMBL" id="JBAMMX010000014">
    <property type="protein sequence ID" value="KAK6928546.1"/>
    <property type="molecule type" value="Genomic_DNA"/>
</dbReference>
<gene>
    <name evidence="5" type="ORF">RJ641_007137</name>
</gene>
<sequence length="296" mass="33186">MKNKKSTHLLNKPYALPILTATLIIAALLTTTITLTRNSPLLCSSINSNSPPSEETNYDHETMKSQMQAIVHYATSEIVPQQSLKEITISLNVLQSLYPCNFLVYGLGYDSIMWSSLNPKGTTLFLEEDPIWVQTVLKDSPNLHVHTVHYPTRLSEADQLLSIYKTIPSCLPLNLNLKGRDPKDQSPCPLLLTSLPEEVYEREWDLIMIDAPRGYFSEAPGRMGAIFTAAAMARARTRPGKTHVFVHDVNRRVEKMFALEFLCRKYLVEAVGRLWHFEIPPAPANLSQGGTGATFC</sequence>
<reference evidence="5 6" key="1">
    <citation type="submission" date="2023-12" db="EMBL/GenBank/DDBJ databases">
        <title>A high-quality genome assembly for Dillenia turbinata (Dilleniales).</title>
        <authorList>
            <person name="Chanderbali A."/>
        </authorList>
    </citation>
    <scope>NUCLEOTIDE SEQUENCE [LARGE SCALE GENOMIC DNA]</scope>
    <source>
        <strain evidence="5">LSX21</strain>
        <tissue evidence="5">Leaf</tissue>
    </source>
</reference>
<accession>A0AAN8Z874</accession>
<dbReference type="NCBIfam" id="TIGR01627">
    <property type="entry name" value="A_thal_3515"/>
    <property type="match status" value="1"/>
</dbReference>
<evidence type="ECO:0000313" key="5">
    <source>
        <dbReference type="EMBL" id="KAK6928546.1"/>
    </source>
</evidence>
<evidence type="ECO:0000256" key="3">
    <source>
        <dbReference type="ARBA" id="ARBA00022989"/>
    </source>
</evidence>
<keyword evidence="6" id="KW-1185">Reference proteome</keyword>
<evidence type="ECO:0000313" key="6">
    <source>
        <dbReference type="Proteomes" id="UP001370490"/>
    </source>
</evidence>
<organism evidence="5 6">
    <name type="scientific">Dillenia turbinata</name>
    <dbReference type="NCBI Taxonomy" id="194707"/>
    <lineage>
        <taxon>Eukaryota</taxon>
        <taxon>Viridiplantae</taxon>
        <taxon>Streptophyta</taxon>
        <taxon>Embryophyta</taxon>
        <taxon>Tracheophyta</taxon>
        <taxon>Spermatophyta</taxon>
        <taxon>Magnoliopsida</taxon>
        <taxon>eudicotyledons</taxon>
        <taxon>Gunneridae</taxon>
        <taxon>Pentapetalae</taxon>
        <taxon>Dilleniales</taxon>
        <taxon>Dilleniaceae</taxon>
        <taxon>Dillenia</taxon>
    </lineage>
</organism>
<keyword evidence="3" id="KW-1133">Transmembrane helix</keyword>
<dbReference type="PANTHER" id="PTHR31444">
    <property type="entry name" value="OS11G0490100 PROTEIN"/>
    <property type="match status" value="1"/>
</dbReference>
<name>A0AAN8Z874_9MAGN</name>
<evidence type="ECO:0000256" key="2">
    <source>
        <dbReference type="ARBA" id="ARBA00022692"/>
    </source>
</evidence>
<evidence type="ECO:0000256" key="1">
    <source>
        <dbReference type="ARBA" id="ARBA00004194"/>
    </source>
</evidence>
<protein>
    <submittedName>
        <fullName evidence="5">Polysaccharide biosynthesis domain</fullName>
    </submittedName>
</protein>
<comment type="subcellular location">
    <subcellularLocation>
        <location evidence="1">Golgi apparatus membrane</location>
        <topology evidence="1">Single-pass membrane protein</topology>
    </subcellularLocation>
</comment>
<dbReference type="Pfam" id="PF21729">
    <property type="entry name" value="IRX15_IRX15L_GXM"/>
    <property type="match status" value="1"/>
</dbReference>
<keyword evidence="4" id="KW-0472">Membrane</keyword>
<dbReference type="GO" id="GO:0045492">
    <property type="term" value="P:xylan biosynthetic process"/>
    <property type="evidence" value="ECO:0007669"/>
    <property type="project" value="InterPro"/>
</dbReference>